<evidence type="ECO:0000313" key="1">
    <source>
        <dbReference type="EMBL" id="VDN08742.1"/>
    </source>
</evidence>
<keyword evidence="2" id="KW-1185">Reference proteome</keyword>
<accession>A0A3P7NK97</accession>
<proteinExistence type="predicted"/>
<dbReference type="Proteomes" id="UP000281553">
    <property type="component" value="Unassembled WGS sequence"/>
</dbReference>
<evidence type="ECO:0008006" key="3">
    <source>
        <dbReference type="Google" id="ProtNLM"/>
    </source>
</evidence>
<name>A0A3P7NK97_DIBLA</name>
<reference evidence="1 2" key="1">
    <citation type="submission" date="2018-11" db="EMBL/GenBank/DDBJ databases">
        <authorList>
            <consortium name="Pathogen Informatics"/>
        </authorList>
    </citation>
    <scope>NUCLEOTIDE SEQUENCE [LARGE SCALE GENOMIC DNA]</scope>
</reference>
<dbReference type="AlphaFoldDB" id="A0A3P7NK97"/>
<gene>
    <name evidence="1" type="ORF">DILT_LOCUS4573</name>
</gene>
<evidence type="ECO:0000313" key="2">
    <source>
        <dbReference type="Proteomes" id="UP000281553"/>
    </source>
</evidence>
<protein>
    <recommendedName>
        <fullName evidence="3">Reverse transcriptase domain-containing protein</fullName>
    </recommendedName>
</protein>
<organism evidence="1 2">
    <name type="scientific">Dibothriocephalus latus</name>
    <name type="common">Fish tapeworm</name>
    <name type="synonym">Diphyllobothrium latum</name>
    <dbReference type="NCBI Taxonomy" id="60516"/>
    <lineage>
        <taxon>Eukaryota</taxon>
        <taxon>Metazoa</taxon>
        <taxon>Spiralia</taxon>
        <taxon>Lophotrochozoa</taxon>
        <taxon>Platyhelminthes</taxon>
        <taxon>Cestoda</taxon>
        <taxon>Eucestoda</taxon>
        <taxon>Diphyllobothriidea</taxon>
        <taxon>Diphyllobothriidae</taxon>
        <taxon>Dibothriocephalus</taxon>
    </lineage>
</organism>
<sequence length="100" mass="11399">MRHDYQYLTAVCFVDFVAAFDSADHEFQWLIMELDGVQTEIIAMIKAYYDSTNARVLVHNNIPILSISSLVVDNMLEERKMSDDELCLRLAAEASRGGRP</sequence>
<dbReference type="EMBL" id="UYRU01045706">
    <property type="protein sequence ID" value="VDN08742.1"/>
    <property type="molecule type" value="Genomic_DNA"/>
</dbReference>
<dbReference type="OrthoDB" id="6142323at2759"/>